<keyword evidence="4" id="KW-0804">Transcription</keyword>
<keyword evidence="7" id="KW-1185">Reference proteome</keyword>
<dbReference type="Pfam" id="PF03466">
    <property type="entry name" value="LysR_substrate"/>
    <property type="match status" value="1"/>
</dbReference>
<evidence type="ECO:0000256" key="2">
    <source>
        <dbReference type="ARBA" id="ARBA00023015"/>
    </source>
</evidence>
<dbReference type="InterPro" id="IPR050389">
    <property type="entry name" value="LysR-type_TF"/>
</dbReference>
<evidence type="ECO:0000313" key="6">
    <source>
        <dbReference type="EMBL" id="VVE71848.1"/>
    </source>
</evidence>
<dbReference type="PROSITE" id="PS50931">
    <property type="entry name" value="HTH_LYSR"/>
    <property type="match status" value="1"/>
</dbReference>
<evidence type="ECO:0000256" key="4">
    <source>
        <dbReference type="ARBA" id="ARBA00023163"/>
    </source>
</evidence>
<protein>
    <submittedName>
        <fullName evidence="6">LysR family transcriptional regulator</fullName>
    </submittedName>
</protein>
<dbReference type="InterPro" id="IPR036390">
    <property type="entry name" value="WH_DNA-bd_sf"/>
</dbReference>
<sequence>MNDQALQVPGTHIVPSKIDTPKAVAAHRFLPENLCRKVGIPRKSQRGLHGIAMTTVDSIDLNLLRVFDAIAKERSLTRAGERLALSQPAISYSLGRLRLLFGDTLFVRTRTGMQPTPLAIELESPISRALMTLRDALRYGESFDPERSKRAFRLSLSDAGELVYLPPISSALNRLAPNVKITVDPLPYDMVEEGLRSNRIDFAIGNLPGLRLKTRAEVLFQESYVCITRARADLPPGRVIDIDYFSSASHVRIPSREHYRQSVDAAYRLQGVDRKIALEVPHFSALPKLLAVRDIFATVPRRLASTLVAKDARLRIYEPPVSLPKAEISLHWHENFDADGGNVWLRRLLSDVIRQSFQ</sequence>
<feature type="domain" description="HTH lysR-type" evidence="5">
    <location>
        <begin position="59"/>
        <end position="116"/>
    </location>
</feature>
<dbReference type="CDD" id="cd08459">
    <property type="entry name" value="PBP2_DntR_NahR_LinR_like"/>
    <property type="match status" value="1"/>
</dbReference>
<dbReference type="PANTHER" id="PTHR30118">
    <property type="entry name" value="HTH-TYPE TRANSCRIPTIONAL REGULATOR LEUO-RELATED"/>
    <property type="match status" value="1"/>
</dbReference>
<proteinExistence type="inferred from homology"/>
<dbReference type="InterPro" id="IPR036388">
    <property type="entry name" value="WH-like_DNA-bd_sf"/>
</dbReference>
<gene>
    <name evidence="6" type="ORF">PCA31118_03991</name>
</gene>
<dbReference type="Gene3D" id="1.10.10.10">
    <property type="entry name" value="Winged helix-like DNA-binding domain superfamily/Winged helix DNA-binding domain"/>
    <property type="match status" value="1"/>
</dbReference>
<evidence type="ECO:0000313" key="7">
    <source>
        <dbReference type="Proteomes" id="UP000414136"/>
    </source>
</evidence>
<name>A0A5E5AF62_9BURK</name>
<dbReference type="AlphaFoldDB" id="A0A5E5AF62"/>
<dbReference type="GO" id="GO:0003677">
    <property type="term" value="F:DNA binding"/>
    <property type="evidence" value="ECO:0007669"/>
    <property type="project" value="UniProtKB-KW"/>
</dbReference>
<dbReference type="Proteomes" id="UP000414136">
    <property type="component" value="Unassembled WGS sequence"/>
</dbReference>
<evidence type="ECO:0000259" key="5">
    <source>
        <dbReference type="PROSITE" id="PS50931"/>
    </source>
</evidence>
<reference evidence="6 7" key="1">
    <citation type="submission" date="2019-08" db="EMBL/GenBank/DDBJ databases">
        <authorList>
            <person name="Peeters C."/>
        </authorList>
    </citation>
    <scope>NUCLEOTIDE SEQUENCE [LARGE SCALE GENOMIC DNA]</scope>
    <source>
        <strain evidence="6 7">LMG 31118</strain>
    </source>
</reference>
<accession>A0A5E5AF62</accession>
<dbReference type="GO" id="GO:0003700">
    <property type="term" value="F:DNA-binding transcription factor activity"/>
    <property type="evidence" value="ECO:0007669"/>
    <property type="project" value="InterPro"/>
</dbReference>
<dbReference type="Gene3D" id="3.40.190.10">
    <property type="entry name" value="Periplasmic binding protein-like II"/>
    <property type="match status" value="2"/>
</dbReference>
<dbReference type="Pfam" id="PF00126">
    <property type="entry name" value="HTH_1"/>
    <property type="match status" value="1"/>
</dbReference>
<dbReference type="PANTHER" id="PTHR30118:SF15">
    <property type="entry name" value="TRANSCRIPTIONAL REGULATORY PROTEIN"/>
    <property type="match status" value="1"/>
</dbReference>
<dbReference type="SUPFAM" id="SSF46785">
    <property type="entry name" value="Winged helix' DNA-binding domain"/>
    <property type="match status" value="1"/>
</dbReference>
<dbReference type="PRINTS" id="PR00039">
    <property type="entry name" value="HTHLYSR"/>
</dbReference>
<dbReference type="InterPro" id="IPR005119">
    <property type="entry name" value="LysR_subst-bd"/>
</dbReference>
<evidence type="ECO:0000256" key="1">
    <source>
        <dbReference type="ARBA" id="ARBA00009437"/>
    </source>
</evidence>
<evidence type="ECO:0000256" key="3">
    <source>
        <dbReference type="ARBA" id="ARBA00023125"/>
    </source>
</evidence>
<dbReference type="EMBL" id="CABPSQ010000009">
    <property type="protein sequence ID" value="VVE71848.1"/>
    <property type="molecule type" value="Genomic_DNA"/>
</dbReference>
<dbReference type="SUPFAM" id="SSF53850">
    <property type="entry name" value="Periplasmic binding protein-like II"/>
    <property type="match status" value="1"/>
</dbReference>
<keyword evidence="2" id="KW-0805">Transcription regulation</keyword>
<organism evidence="6 7">
    <name type="scientific">Pandoraea captiosa</name>
    <dbReference type="NCBI Taxonomy" id="2508302"/>
    <lineage>
        <taxon>Bacteria</taxon>
        <taxon>Pseudomonadati</taxon>
        <taxon>Pseudomonadota</taxon>
        <taxon>Betaproteobacteria</taxon>
        <taxon>Burkholderiales</taxon>
        <taxon>Burkholderiaceae</taxon>
        <taxon>Pandoraea</taxon>
    </lineage>
</organism>
<dbReference type="InterPro" id="IPR000847">
    <property type="entry name" value="LysR_HTH_N"/>
</dbReference>
<comment type="similarity">
    <text evidence="1">Belongs to the LysR transcriptional regulatory family.</text>
</comment>
<keyword evidence="3" id="KW-0238">DNA-binding</keyword>